<organism evidence="1 2">
    <name type="scientific">Termitidicoccus mucosus</name>
    <dbReference type="NCBI Taxonomy" id="1184151"/>
    <lineage>
        <taxon>Bacteria</taxon>
        <taxon>Pseudomonadati</taxon>
        <taxon>Verrucomicrobiota</taxon>
        <taxon>Opitutia</taxon>
        <taxon>Opitutales</taxon>
        <taxon>Opitutaceae</taxon>
        <taxon>Termitidicoccus</taxon>
    </lineage>
</organism>
<sequence length="466" mass="51403">MPAPPRDFVIPDAERQITIAAHDHVLTNINCWSRDGRWLAYDIRSGDSSQFDGDLIEAVDMETGRILRLYHSRDGACCGVVTFHPALDRVVFILGPENPSGVWNYGFSRRHGVIVDINQPMKALPMDAMNYAPPFTPGALRGGSHVHVYSPDGQWLSFTYDDEILTRRDEKERGQKNAVPTAARDRNQRNVAVAAPFGPVHVARNHPRNHDGSFFCAVVTRTVNEPRPGSDEISRAFEEGWIGEDGYNRADGRRQRRALAFQGLVTAASGSRHAEVFVVDIPDDITRPGDAPLYGTATRRPAPPAGTAQRRLTFTDSRKFPGVAAAPRHWLRSSPAGTQIAFLMKDDDGVTQLWTILPNGGEPRQVTRLPHDIASAFSWNCDGTRIAAVIDGSVCVIDVASGDTARLTPRRDPSDAPSELACVFSPDGTQIAFLRHVMYQGNGYNQIFTVRVPEQTRPLPDFHANP</sequence>
<dbReference type="InterPro" id="IPR011042">
    <property type="entry name" value="6-blade_b-propeller_TolB-like"/>
</dbReference>
<dbReference type="EMBL" id="LRRQ01000046">
    <property type="protein sequence ID" value="OAM90865.1"/>
    <property type="molecule type" value="Genomic_DNA"/>
</dbReference>
<accession>A0A178INS0</accession>
<dbReference type="InterPro" id="IPR022223">
    <property type="entry name" value="DUF3748"/>
</dbReference>
<dbReference type="AlphaFoldDB" id="A0A178INS0"/>
<dbReference type="STRING" id="1184151.AW736_05940"/>
<proteinExistence type="predicted"/>
<evidence type="ECO:0000313" key="2">
    <source>
        <dbReference type="Proteomes" id="UP000078486"/>
    </source>
</evidence>
<name>A0A178INS0_9BACT</name>
<dbReference type="Pfam" id="PF12566">
    <property type="entry name" value="DUF3748"/>
    <property type="match status" value="1"/>
</dbReference>
<keyword evidence="2" id="KW-1185">Reference proteome</keyword>
<dbReference type="Gene3D" id="2.120.10.30">
    <property type="entry name" value="TolB, C-terminal domain"/>
    <property type="match status" value="1"/>
</dbReference>
<gene>
    <name evidence="1" type="ORF">AW736_05940</name>
</gene>
<dbReference type="Proteomes" id="UP000078486">
    <property type="component" value="Unassembled WGS sequence"/>
</dbReference>
<protein>
    <recommendedName>
        <fullName evidence="3">Biopolymer transporter Tol</fullName>
    </recommendedName>
</protein>
<dbReference type="RefSeq" id="WP_068769815.1">
    <property type="nucleotide sequence ID" value="NZ_CP109796.1"/>
</dbReference>
<comment type="caution">
    <text evidence="1">The sequence shown here is derived from an EMBL/GenBank/DDBJ whole genome shotgun (WGS) entry which is preliminary data.</text>
</comment>
<dbReference type="SUPFAM" id="SSF69304">
    <property type="entry name" value="Tricorn protease N-terminal domain"/>
    <property type="match status" value="1"/>
</dbReference>
<evidence type="ECO:0000313" key="1">
    <source>
        <dbReference type="EMBL" id="OAM90865.1"/>
    </source>
</evidence>
<evidence type="ECO:0008006" key="3">
    <source>
        <dbReference type="Google" id="ProtNLM"/>
    </source>
</evidence>
<dbReference type="OrthoDB" id="626010at2"/>
<reference evidence="1 2" key="1">
    <citation type="submission" date="2016-01" db="EMBL/GenBank/DDBJ databases">
        <title>High potential of lignocellulose degradation of a new Verrucomicrobia species.</title>
        <authorList>
            <person name="Wang Y."/>
            <person name="Shi Y."/>
            <person name="Qiu Z."/>
            <person name="Liu S."/>
            <person name="Yang H."/>
        </authorList>
    </citation>
    <scope>NUCLEOTIDE SEQUENCE [LARGE SCALE GENOMIC DNA]</scope>
    <source>
        <strain evidence="1 2">TSB47</strain>
    </source>
</reference>